<accession>A0A8J3YZA2</accession>
<dbReference type="Proteomes" id="UP000619260">
    <property type="component" value="Unassembled WGS sequence"/>
</dbReference>
<keyword evidence="4" id="KW-1185">Reference proteome</keyword>
<dbReference type="PROSITE" id="PS51257">
    <property type="entry name" value="PROKAR_LIPOPROTEIN"/>
    <property type="match status" value="1"/>
</dbReference>
<keyword evidence="2" id="KW-0732">Signal</keyword>
<protein>
    <recommendedName>
        <fullName evidence="5">DUF4352 domain-containing protein</fullName>
    </recommendedName>
</protein>
<feature type="signal peptide" evidence="2">
    <location>
        <begin position="1"/>
        <end position="21"/>
    </location>
</feature>
<proteinExistence type="predicted"/>
<reference evidence="3" key="1">
    <citation type="submission" date="2021-01" db="EMBL/GenBank/DDBJ databases">
        <title>Whole genome shotgun sequence of Virgisporangium aliadipatigenens NBRC 105644.</title>
        <authorList>
            <person name="Komaki H."/>
            <person name="Tamura T."/>
        </authorList>
    </citation>
    <scope>NUCLEOTIDE SEQUENCE</scope>
    <source>
        <strain evidence="3">NBRC 105644</strain>
    </source>
</reference>
<evidence type="ECO:0000256" key="2">
    <source>
        <dbReference type="SAM" id="SignalP"/>
    </source>
</evidence>
<feature type="chain" id="PRO_5038757359" description="DUF4352 domain-containing protein" evidence="2">
    <location>
        <begin position="22"/>
        <end position="188"/>
    </location>
</feature>
<evidence type="ECO:0000256" key="1">
    <source>
        <dbReference type="SAM" id="MobiDB-lite"/>
    </source>
</evidence>
<evidence type="ECO:0000313" key="3">
    <source>
        <dbReference type="EMBL" id="GIJ52461.1"/>
    </source>
</evidence>
<organism evidence="3 4">
    <name type="scientific">Virgisporangium aliadipatigenens</name>
    <dbReference type="NCBI Taxonomy" id="741659"/>
    <lineage>
        <taxon>Bacteria</taxon>
        <taxon>Bacillati</taxon>
        <taxon>Actinomycetota</taxon>
        <taxon>Actinomycetes</taxon>
        <taxon>Micromonosporales</taxon>
        <taxon>Micromonosporaceae</taxon>
        <taxon>Virgisporangium</taxon>
    </lineage>
</organism>
<dbReference type="EMBL" id="BOPF01000088">
    <property type="protein sequence ID" value="GIJ52461.1"/>
    <property type="molecule type" value="Genomic_DNA"/>
</dbReference>
<name>A0A8J3YZA2_9ACTN</name>
<evidence type="ECO:0000313" key="4">
    <source>
        <dbReference type="Proteomes" id="UP000619260"/>
    </source>
</evidence>
<gene>
    <name evidence="3" type="ORF">Val02_93470</name>
</gene>
<feature type="region of interest" description="Disordered" evidence="1">
    <location>
        <begin position="26"/>
        <end position="46"/>
    </location>
</feature>
<comment type="caution">
    <text evidence="3">The sequence shown here is derived from an EMBL/GenBank/DDBJ whole genome shotgun (WGS) entry which is preliminary data.</text>
</comment>
<dbReference type="AlphaFoldDB" id="A0A8J3YZA2"/>
<evidence type="ECO:0008006" key="5">
    <source>
        <dbReference type="Google" id="ProtNLM"/>
    </source>
</evidence>
<feature type="compositionally biased region" description="Low complexity" evidence="1">
    <location>
        <begin position="30"/>
        <end position="39"/>
    </location>
</feature>
<sequence length="188" mass="19483">MLSSWRLLVATTTTCSVLLLAGCGGGKPGGSSEPGPDESQTQSQAAPREIAYGSAGVIAAESGEVEYVISKPEVVTFHEAEYDPKSPTATKPGAAFKPMVRIRLDIKGVTGQVPTGSDIELIYEASDGTLAGETIPLMTFEDTDPISNYPTTVTAGQKVSGELFFSSGDPGGKVIASSAGSRQAIWRP</sequence>